<dbReference type="Gene3D" id="6.10.250.330">
    <property type="match status" value="1"/>
</dbReference>
<gene>
    <name evidence="4" type="ORF">AB2L28_08985</name>
</gene>
<dbReference type="Proteomes" id="UP001566476">
    <property type="component" value="Unassembled WGS sequence"/>
</dbReference>
<protein>
    <recommendedName>
        <fullName evidence="2">Antitoxin</fullName>
    </recommendedName>
</protein>
<dbReference type="Pfam" id="PF02604">
    <property type="entry name" value="PhdYeFM_antitox"/>
    <property type="match status" value="1"/>
</dbReference>
<dbReference type="SUPFAM" id="SSF143120">
    <property type="entry name" value="YefM-like"/>
    <property type="match status" value="1"/>
</dbReference>
<evidence type="ECO:0000256" key="3">
    <source>
        <dbReference type="SAM" id="MobiDB-lite"/>
    </source>
</evidence>
<sequence>MSVTVPDARARLVALIEQVNDDQAAVEITSEKGTAYLVSEDEYLSLRETVHLLRSPRNAERLRESLAEAQTGGGRPRHHR</sequence>
<reference evidence="4 5" key="1">
    <citation type="submission" date="2024-07" db="EMBL/GenBank/DDBJ databases">
        <authorList>
            <person name="Thanompreechachai J."/>
            <person name="Duangmal K."/>
        </authorList>
    </citation>
    <scope>NUCLEOTIDE SEQUENCE [LARGE SCALE GENOMIC DNA]</scope>
    <source>
        <strain evidence="4 5">TBRC 1896</strain>
    </source>
</reference>
<dbReference type="RefSeq" id="WP_370718426.1">
    <property type="nucleotide sequence ID" value="NZ_JBGGTQ010000004.1"/>
</dbReference>
<dbReference type="Gene3D" id="3.40.1620.10">
    <property type="entry name" value="YefM-like domain"/>
    <property type="match status" value="1"/>
</dbReference>
<evidence type="ECO:0000256" key="1">
    <source>
        <dbReference type="ARBA" id="ARBA00009981"/>
    </source>
</evidence>
<dbReference type="PANTHER" id="PTHR33713:SF6">
    <property type="entry name" value="ANTITOXIN YEFM"/>
    <property type="match status" value="1"/>
</dbReference>
<feature type="compositionally biased region" description="Basic and acidic residues" evidence="3">
    <location>
        <begin position="57"/>
        <end position="66"/>
    </location>
</feature>
<dbReference type="EMBL" id="JBGGTQ010000004">
    <property type="protein sequence ID" value="MEZ0492372.1"/>
    <property type="molecule type" value="Genomic_DNA"/>
</dbReference>
<evidence type="ECO:0000256" key="2">
    <source>
        <dbReference type="RuleBase" id="RU362080"/>
    </source>
</evidence>
<dbReference type="InterPro" id="IPR006442">
    <property type="entry name" value="Antitoxin_Phd/YefM"/>
</dbReference>
<organism evidence="4 5">
    <name type="scientific">Kineococcus mangrovi</name>
    <dbReference type="NCBI Taxonomy" id="1660183"/>
    <lineage>
        <taxon>Bacteria</taxon>
        <taxon>Bacillati</taxon>
        <taxon>Actinomycetota</taxon>
        <taxon>Actinomycetes</taxon>
        <taxon>Kineosporiales</taxon>
        <taxon>Kineosporiaceae</taxon>
        <taxon>Kineococcus</taxon>
    </lineage>
</organism>
<accession>A0ABV4I579</accession>
<dbReference type="InterPro" id="IPR036165">
    <property type="entry name" value="YefM-like_sf"/>
</dbReference>
<comment type="similarity">
    <text evidence="1 2">Belongs to the phD/YefM antitoxin family.</text>
</comment>
<comment type="caution">
    <text evidence="4">The sequence shown here is derived from an EMBL/GenBank/DDBJ whole genome shotgun (WGS) entry which is preliminary data.</text>
</comment>
<dbReference type="PANTHER" id="PTHR33713">
    <property type="entry name" value="ANTITOXIN YAFN-RELATED"/>
    <property type="match status" value="1"/>
</dbReference>
<dbReference type="NCBIfam" id="TIGR01552">
    <property type="entry name" value="phd_fam"/>
    <property type="match status" value="1"/>
</dbReference>
<keyword evidence="5" id="KW-1185">Reference proteome</keyword>
<dbReference type="InterPro" id="IPR051405">
    <property type="entry name" value="phD/YefM_antitoxin"/>
</dbReference>
<feature type="region of interest" description="Disordered" evidence="3">
    <location>
        <begin position="57"/>
        <end position="80"/>
    </location>
</feature>
<proteinExistence type="inferred from homology"/>
<evidence type="ECO:0000313" key="5">
    <source>
        <dbReference type="Proteomes" id="UP001566476"/>
    </source>
</evidence>
<comment type="function">
    <text evidence="2">Antitoxin component of a type II toxin-antitoxin (TA) system.</text>
</comment>
<evidence type="ECO:0000313" key="4">
    <source>
        <dbReference type="EMBL" id="MEZ0492372.1"/>
    </source>
</evidence>
<name>A0ABV4I579_9ACTN</name>